<dbReference type="Proteomes" id="UP000663877">
    <property type="component" value="Unassembled WGS sequence"/>
</dbReference>
<dbReference type="GO" id="GO:0004713">
    <property type="term" value="F:protein tyrosine kinase activity"/>
    <property type="evidence" value="ECO:0007669"/>
    <property type="project" value="UniProtKB-KW"/>
</dbReference>
<dbReference type="PROSITE" id="PS00108">
    <property type="entry name" value="PROTEIN_KINASE_ST"/>
    <property type="match status" value="1"/>
</dbReference>
<evidence type="ECO:0000313" key="20">
    <source>
        <dbReference type="EMBL" id="CAF0927710.1"/>
    </source>
</evidence>
<dbReference type="GO" id="GO:0060294">
    <property type="term" value="P:cilium movement involved in cell motility"/>
    <property type="evidence" value="ECO:0007669"/>
    <property type="project" value="InterPro"/>
</dbReference>
<evidence type="ECO:0000256" key="1">
    <source>
        <dbReference type="ARBA" id="ARBA00004496"/>
    </source>
</evidence>
<comment type="catalytic activity">
    <reaction evidence="13">
        <text>L-seryl-[protein] + ATP = O-phospho-L-seryl-[protein] + ADP + H(+)</text>
        <dbReference type="Rhea" id="RHEA:17989"/>
        <dbReference type="Rhea" id="RHEA-COMP:9863"/>
        <dbReference type="Rhea" id="RHEA-COMP:11604"/>
        <dbReference type="ChEBI" id="CHEBI:15378"/>
        <dbReference type="ChEBI" id="CHEBI:29999"/>
        <dbReference type="ChEBI" id="CHEBI:30616"/>
        <dbReference type="ChEBI" id="CHEBI:83421"/>
        <dbReference type="ChEBI" id="CHEBI:456216"/>
        <dbReference type="EC" id="2.7.12.2"/>
    </reaction>
</comment>
<evidence type="ECO:0000256" key="17">
    <source>
        <dbReference type="SAM" id="MobiDB-lite"/>
    </source>
</evidence>
<feature type="region of interest" description="Disordered" evidence="17">
    <location>
        <begin position="70"/>
        <end position="94"/>
    </location>
</feature>
<comment type="similarity">
    <text evidence="2">Belongs to the tektin family.</text>
</comment>
<sequence length="957" mass="109244">MQMLPPSPSSKSSSSTATTPSQSPSIDTHSIQTSPIHDHIESMRQRMAPIMGDPNQNTNVDRKKIKPVLKNLDNSPSSRKPTFHLPISSPQPSVDLTSKEIQAKYDEVLQNSGLFLINGERKLIEQKDIVKQCLLGSGTCGEVFKMRHEPSQMILAVKVMFRTQSHEENKRIIMDLDVLVKSYNFPHIVRCFGYFIQQTDVWIGMELMASCFDKLLKRIQQPIPEYILGKLTFSTVTALNYLKQQHGIMHRDVKPSNILIDENGNIKLCDFGICGILIDSKANSRNAGCVAYTSPERINPTTEGKPNYDIRADIWSLGISLIELATNTHPYANGITDFDIMARIVEENSPQLPSDVFFSDIFRSFVDTCLIKNYQDRPKYARLMEQPFFIHSAEQSVDVANWYRTVTSAASQNCVYELCVEQTQIISNTYATSLFIGTLNMDYMGSTSTAQYTRMGRQAQPGKHLPSIGTFDYRQSSAPPYSGLLTRSLSLPWRPSTFYRSARIETAQPLNASTAQPFSSSNYLNNVDSVKVPPIFPSARQALYTRYTPKDWFNAQQTNYIASDKIRSAAERLRSDAIRLAREKDEQSFKNNAESSKRIGERINDIEYWKNELDKAKDKIKRKIDDVEAKRREVERQLAETEKPLRIAQENLYEREKRQGIDLVHDGVERELIREIDTIKLNQQKLRQMLERLNTQNALNRAALHELEVDAQDKFRARVLDSAAHNIKTTSRGINFYHGIEGVDNTVSVPESWARHTEENIRRTLSEISQSDELLNQSNQQMATSNNDMWSQWNHVNVSLENRVQEEQIAKNKIQAHLEKILQEIFDVEQNIEFVKKTIADKEQFLQVAQTRLETRTRRPNTEACRDPAMHRLIQEVHDCHAAIADLHGKLRQEENAVQHLLRAKSTLEQDLAIKNNSLFIDSDKVMGIRRTYTMAAPEKSSTTSVSFSHPRGLITA</sequence>
<evidence type="ECO:0000256" key="2">
    <source>
        <dbReference type="ARBA" id="ARBA00007209"/>
    </source>
</evidence>
<evidence type="ECO:0000256" key="8">
    <source>
        <dbReference type="ARBA" id="ARBA00022777"/>
    </source>
</evidence>
<feature type="domain" description="Protein kinase" evidence="18">
    <location>
        <begin position="129"/>
        <end position="389"/>
    </location>
</feature>
<comment type="catalytic activity">
    <reaction evidence="15">
        <text>L-tyrosyl-[protein] + ATP = O-phospho-L-tyrosyl-[protein] + ADP + H(+)</text>
        <dbReference type="Rhea" id="RHEA:10596"/>
        <dbReference type="Rhea" id="RHEA-COMP:10136"/>
        <dbReference type="Rhea" id="RHEA-COMP:20101"/>
        <dbReference type="ChEBI" id="CHEBI:15378"/>
        <dbReference type="ChEBI" id="CHEBI:30616"/>
        <dbReference type="ChEBI" id="CHEBI:46858"/>
        <dbReference type="ChEBI" id="CHEBI:61978"/>
        <dbReference type="ChEBI" id="CHEBI:456216"/>
        <dbReference type="EC" id="2.7.12.2"/>
    </reaction>
</comment>
<keyword evidence="8" id="KW-0418">Kinase</keyword>
<dbReference type="GO" id="GO:0005524">
    <property type="term" value="F:ATP binding"/>
    <property type="evidence" value="ECO:0007669"/>
    <property type="project" value="UniProtKB-KW"/>
</dbReference>
<keyword evidence="9" id="KW-0067">ATP-binding</keyword>
<proteinExistence type="inferred from homology"/>
<dbReference type="PANTHER" id="PTHR47238">
    <property type="entry name" value="MITOGEN-ACTIVATED PROTEIN KINASE KINASE 5"/>
    <property type="match status" value="1"/>
</dbReference>
<dbReference type="EC" id="2.7.12.2" evidence="12"/>
<keyword evidence="4" id="KW-0723">Serine/threonine-protein kinase</keyword>
<evidence type="ECO:0000256" key="16">
    <source>
        <dbReference type="SAM" id="Coils"/>
    </source>
</evidence>
<dbReference type="EMBL" id="CAJNOM010000052">
    <property type="protein sequence ID" value="CAF0927710.1"/>
    <property type="molecule type" value="Genomic_DNA"/>
</dbReference>
<dbReference type="GO" id="GO:0004708">
    <property type="term" value="F:MAP kinase kinase activity"/>
    <property type="evidence" value="ECO:0007669"/>
    <property type="project" value="UniProtKB-EC"/>
</dbReference>
<protein>
    <recommendedName>
        <fullName evidence="12">mitogen-activated protein kinase kinase</fullName>
        <ecNumber evidence="12">2.7.12.2</ecNumber>
    </recommendedName>
</protein>
<evidence type="ECO:0000256" key="4">
    <source>
        <dbReference type="ARBA" id="ARBA00022527"/>
    </source>
</evidence>
<evidence type="ECO:0000259" key="18">
    <source>
        <dbReference type="PROSITE" id="PS50011"/>
    </source>
</evidence>
<feature type="compositionally biased region" description="Low complexity" evidence="17">
    <location>
        <begin position="9"/>
        <end position="25"/>
    </location>
</feature>
<keyword evidence="10" id="KW-0829">Tyrosine-protein kinase</keyword>
<dbReference type="InterPro" id="IPR052468">
    <property type="entry name" value="Dual_spec_MAPK_kinase"/>
</dbReference>
<dbReference type="SMART" id="SM00220">
    <property type="entry name" value="S_TKc"/>
    <property type="match status" value="1"/>
</dbReference>
<dbReference type="PANTHER" id="PTHR47238:SF2">
    <property type="entry name" value="DUAL SPECIFICITY MITOGEN-ACTIVATED PROTEIN KINASE KINASE HEMIPTEROUS"/>
    <property type="match status" value="1"/>
</dbReference>
<gene>
    <name evidence="19" type="ORF">BJG266_LOCUS5568</name>
    <name evidence="20" type="ORF">QVE165_LOCUS10915</name>
</gene>
<feature type="coiled-coil region" evidence="16">
    <location>
        <begin position="606"/>
        <end position="644"/>
    </location>
</feature>
<evidence type="ECO:0000256" key="3">
    <source>
        <dbReference type="ARBA" id="ARBA00022490"/>
    </source>
</evidence>
<keyword evidence="16" id="KW-0175">Coiled coil</keyword>
<dbReference type="InterPro" id="IPR011009">
    <property type="entry name" value="Kinase-like_dom_sf"/>
</dbReference>
<dbReference type="PROSITE" id="PS50011">
    <property type="entry name" value="PROTEIN_KINASE_DOM"/>
    <property type="match status" value="1"/>
</dbReference>
<evidence type="ECO:0000313" key="22">
    <source>
        <dbReference type="Proteomes" id="UP000663877"/>
    </source>
</evidence>
<comment type="subcellular location">
    <subcellularLocation>
        <location evidence="1">Cytoplasm</location>
    </subcellularLocation>
</comment>
<evidence type="ECO:0000256" key="14">
    <source>
        <dbReference type="ARBA" id="ARBA00049299"/>
    </source>
</evidence>
<keyword evidence="21" id="KW-1185">Reference proteome</keyword>
<evidence type="ECO:0000256" key="11">
    <source>
        <dbReference type="ARBA" id="ARBA00038035"/>
    </source>
</evidence>
<dbReference type="PRINTS" id="PR00511">
    <property type="entry name" value="TEKTIN"/>
</dbReference>
<evidence type="ECO:0000256" key="6">
    <source>
        <dbReference type="ARBA" id="ARBA00022679"/>
    </source>
</evidence>
<organism evidence="19 22">
    <name type="scientific">Adineta steineri</name>
    <dbReference type="NCBI Taxonomy" id="433720"/>
    <lineage>
        <taxon>Eukaryota</taxon>
        <taxon>Metazoa</taxon>
        <taxon>Spiralia</taxon>
        <taxon>Gnathifera</taxon>
        <taxon>Rotifera</taxon>
        <taxon>Eurotatoria</taxon>
        <taxon>Bdelloidea</taxon>
        <taxon>Adinetida</taxon>
        <taxon>Adinetidae</taxon>
        <taxon>Adineta</taxon>
    </lineage>
</organism>
<comment type="similarity">
    <text evidence="11">Belongs to the protein kinase superfamily. STE Ser/Thr protein kinase family. MAP kinase kinase subfamily.</text>
</comment>
<evidence type="ECO:0000313" key="19">
    <source>
        <dbReference type="EMBL" id="CAF0807949.1"/>
    </source>
</evidence>
<evidence type="ECO:0000256" key="9">
    <source>
        <dbReference type="ARBA" id="ARBA00022840"/>
    </source>
</evidence>
<name>A0A813T7P7_9BILA</name>
<feature type="region of interest" description="Disordered" evidence="17">
    <location>
        <begin position="1"/>
        <end position="34"/>
    </location>
</feature>
<dbReference type="EMBL" id="CAJNOI010000015">
    <property type="protein sequence ID" value="CAF0807949.1"/>
    <property type="molecule type" value="Genomic_DNA"/>
</dbReference>
<dbReference type="FunFam" id="3.30.200.20:FF:000040">
    <property type="entry name" value="Dual specificity mitogen-activated protein kinase kinase"/>
    <property type="match status" value="1"/>
</dbReference>
<dbReference type="Gene3D" id="1.10.510.10">
    <property type="entry name" value="Transferase(Phosphotransferase) domain 1"/>
    <property type="match status" value="1"/>
</dbReference>
<evidence type="ECO:0000256" key="15">
    <source>
        <dbReference type="ARBA" id="ARBA00051693"/>
    </source>
</evidence>
<keyword evidence="7" id="KW-0547">Nucleotide-binding</keyword>
<dbReference type="SUPFAM" id="SSF56112">
    <property type="entry name" value="Protein kinase-like (PK-like)"/>
    <property type="match status" value="1"/>
</dbReference>
<evidence type="ECO:0000256" key="12">
    <source>
        <dbReference type="ARBA" id="ARBA00038999"/>
    </source>
</evidence>
<dbReference type="InterPro" id="IPR048256">
    <property type="entry name" value="Tektin-like"/>
</dbReference>
<reference evidence="19" key="1">
    <citation type="submission" date="2021-02" db="EMBL/GenBank/DDBJ databases">
        <authorList>
            <person name="Nowell W R."/>
        </authorList>
    </citation>
    <scope>NUCLEOTIDE SEQUENCE</scope>
</reference>
<evidence type="ECO:0000256" key="7">
    <source>
        <dbReference type="ARBA" id="ARBA00022741"/>
    </source>
</evidence>
<dbReference type="Pfam" id="PF03148">
    <property type="entry name" value="Tektin"/>
    <property type="match status" value="1"/>
</dbReference>
<dbReference type="OrthoDB" id="9886517at2759"/>
<feature type="coiled-coil region" evidence="16">
    <location>
        <begin position="884"/>
        <end position="911"/>
    </location>
</feature>
<dbReference type="Pfam" id="PF00069">
    <property type="entry name" value="Pkinase"/>
    <property type="match status" value="1"/>
</dbReference>
<comment type="caution">
    <text evidence="19">The sequence shown here is derived from an EMBL/GenBank/DDBJ whole genome shotgun (WGS) entry which is preliminary data.</text>
</comment>
<dbReference type="InterPro" id="IPR000435">
    <property type="entry name" value="Tektins"/>
</dbReference>
<accession>A0A813T7P7</accession>
<keyword evidence="5" id="KW-0597">Phosphoprotein</keyword>
<evidence type="ECO:0000256" key="13">
    <source>
        <dbReference type="ARBA" id="ARBA00049014"/>
    </source>
</evidence>
<dbReference type="AlphaFoldDB" id="A0A813T7P7"/>
<dbReference type="Proteomes" id="UP000663832">
    <property type="component" value="Unassembled WGS sequence"/>
</dbReference>
<keyword evidence="6" id="KW-0808">Transferase</keyword>
<dbReference type="InterPro" id="IPR008271">
    <property type="entry name" value="Ser/Thr_kinase_AS"/>
</dbReference>
<evidence type="ECO:0000256" key="5">
    <source>
        <dbReference type="ARBA" id="ARBA00022553"/>
    </source>
</evidence>
<dbReference type="InterPro" id="IPR000719">
    <property type="entry name" value="Prot_kinase_dom"/>
</dbReference>
<dbReference type="Gene3D" id="3.30.200.20">
    <property type="entry name" value="Phosphorylase Kinase, domain 1"/>
    <property type="match status" value="1"/>
</dbReference>
<evidence type="ECO:0000313" key="21">
    <source>
        <dbReference type="Proteomes" id="UP000663832"/>
    </source>
</evidence>
<dbReference type="GO" id="GO:0006950">
    <property type="term" value="P:response to stress"/>
    <property type="evidence" value="ECO:0007669"/>
    <property type="project" value="UniProtKB-ARBA"/>
</dbReference>
<evidence type="ECO:0000256" key="10">
    <source>
        <dbReference type="ARBA" id="ARBA00023137"/>
    </source>
</evidence>
<keyword evidence="3" id="KW-0963">Cytoplasm</keyword>
<comment type="catalytic activity">
    <reaction evidence="14">
        <text>L-threonyl-[protein] + ATP = O-phospho-L-threonyl-[protein] + ADP + H(+)</text>
        <dbReference type="Rhea" id="RHEA:46608"/>
        <dbReference type="Rhea" id="RHEA-COMP:11060"/>
        <dbReference type="Rhea" id="RHEA-COMP:11605"/>
        <dbReference type="ChEBI" id="CHEBI:15378"/>
        <dbReference type="ChEBI" id="CHEBI:30013"/>
        <dbReference type="ChEBI" id="CHEBI:30616"/>
        <dbReference type="ChEBI" id="CHEBI:61977"/>
        <dbReference type="ChEBI" id="CHEBI:456216"/>
        <dbReference type="EC" id="2.7.12.2"/>
    </reaction>
</comment>
<feature type="coiled-coil region" evidence="16">
    <location>
        <begin position="804"/>
        <end position="838"/>
    </location>
</feature>
<dbReference type="GO" id="GO:0005929">
    <property type="term" value="C:cilium"/>
    <property type="evidence" value="ECO:0007669"/>
    <property type="project" value="UniProtKB-ARBA"/>
</dbReference>
<dbReference type="GO" id="GO:0004674">
    <property type="term" value="F:protein serine/threonine kinase activity"/>
    <property type="evidence" value="ECO:0007669"/>
    <property type="project" value="UniProtKB-KW"/>
</dbReference>
<dbReference type="GO" id="GO:0005737">
    <property type="term" value="C:cytoplasm"/>
    <property type="evidence" value="ECO:0007669"/>
    <property type="project" value="UniProtKB-SubCell"/>
</dbReference>